<organism evidence="1 2">
    <name type="scientific">Bacteroides reticulotermitis</name>
    <dbReference type="NCBI Taxonomy" id="1133319"/>
    <lineage>
        <taxon>Bacteria</taxon>
        <taxon>Pseudomonadati</taxon>
        <taxon>Bacteroidota</taxon>
        <taxon>Bacteroidia</taxon>
        <taxon>Bacteroidales</taxon>
        <taxon>Bacteroidaceae</taxon>
        <taxon>Bacteroides</taxon>
    </lineage>
</organism>
<evidence type="ECO:0000313" key="1">
    <source>
        <dbReference type="EMBL" id="MBB4043496.1"/>
    </source>
</evidence>
<proteinExistence type="predicted"/>
<comment type="caution">
    <text evidence="1">The sequence shown here is derived from an EMBL/GenBank/DDBJ whole genome shotgun (WGS) entry which is preliminary data.</text>
</comment>
<keyword evidence="2" id="KW-1185">Reference proteome</keyword>
<dbReference type="EMBL" id="JACIER010000004">
    <property type="protein sequence ID" value="MBB4043496.1"/>
    <property type="molecule type" value="Genomic_DNA"/>
</dbReference>
<name>A0A840CVZ1_9BACE</name>
<reference evidence="1" key="1">
    <citation type="submission" date="2020-08" db="EMBL/GenBank/DDBJ databases">
        <title>Genomic Encyclopedia of Type Strains, Phase IV (KMG-IV): sequencing the most valuable type-strain genomes for metagenomic binning, comparative biology and taxonomic classification.</title>
        <authorList>
            <person name="Goeker M."/>
        </authorList>
    </citation>
    <scope>NUCLEOTIDE SEQUENCE [LARGE SCALE GENOMIC DNA]</scope>
    <source>
        <strain evidence="1">DSM 105720</strain>
    </source>
</reference>
<dbReference type="RefSeq" id="WP_044161782.1">
    <property type="nucleotide sequence ID" value="NZ_JACIER010000004.1"/>
</dbReference>
<dbReference type="AlphaFoldDB" id="A0A840CVZ1"/>
<dbReference type="Proteomes" id="UP000560658">
    <property type="component" value="Unassembled WGS sequence"/>
</dbReference>
<evidence type="ECO:0000313" key="2">
    <source>
        <dbReference type="Proteomes" id="UP000560658"/>
    </source>
</evidence>
<dbReference type="Pfam" id="PF14298">
    <property type="entry name" value="DUF4374"/>
    <property type="match status" value="1"/>
</dbReference>
<accession>A0A840CVZ1</accession>
<protein>
    <recommendedName>
        <fullName evidence="3">DUF4374 domain-containing protein</fullName>
    </recommendedName>
</protein>
<dbReference type="InterPro" id="IPR025401">
    <property type="entry name" value="DUF4374"/>
</dbReference>
<sequence>MHIHSTSTAILKYILCLYIVVLATACTNTEKSDKFRIYFRGEDRHKEQIFTLADLSQGYVDATQQGEVLDSDICYDLYYHKGVYYDIDRPDKIKKYILKNGRPALESSCEIAQMTEIETHTWINDTVLAVIGLDSKHRNPVYAFIDTKEFKVKQYGEIPIPDDNSYQRTSIGFAAVAGDVMYITYVYHQLSADSYTTSEAINLITLDYPQMTVRHNSSNNRSTYEMKNGRHQPTMAIGADKKFYFLTNTSSGFGQMEHIPSGVLRANMKEENLDDHYFVNITDTLKGCYPTAIWHVWNDIFLLKCERTDLMSSWEDYLEERVFEYYALNVRNNSLTKLDLPLDTPWYTNNVLVDNDVAYIANNAEDGYTFWLFNPKDNSLKKGLKLDPSVKRIFSIDLN</sequence>
<evidence type="ECO:0008006" key="3">
    <source>
        <dbReference type="Google" id="ProtNLM"/>
    </source>
</evidence>
<gene>
    <name evidence="1" type="ORF">GGR06_001278</name>
</gene>